<dbReference type="PANTHER" id="PTHR10291:SF0">
    <property type="entry name" value="DEHYDRODOLICHYL DIPHOSPHATE SYNTHASE 2"/>
    <property type="match status" value="1"/>
</dbReference>
<dbReference type="NCBIfam" id="NF011405">
    <property type="entry name" value="PRK14830.1"/>
    <property type="match status" value="1"/>
</dbReference>
<feature type="binding site" evidence="2">
    <location>
        <position position="204"/>
    </location>
    <ligand>
        <name>substrate</name>
    </ligand>
</feature>
<dbReference type="PANTHER" id="PTHR10291">
    <property type="entry name" value="DEHYDRODOLICHYL DIPHOSPHATE SYNTHASE FAMILY MEMBER"/>
    <property type="match status" value="1"/>
</dbReference>
<sequence>MAGDSKTAFLAGATEAAPGPAHAPPPVPAHVAIIMDGNGRWAARRGLPRAEGHRRGVEAVRRAVRAALDLGIAYLTVYSFSSENWRRPATEVADLMGLLRLFVRRDLADLDANGVRVRIIGEREGLPGDIAALLREAEERTARNTRLTLVVAFNYGGRQEIVRAARALARAVQEGRLAPEEIGLDTVAAALDTRDIPDPDLVIRTSGEQRVSNFLTWQTAYSEFVFIPDLWPDFDHAAFAAAVGEYQGRDRRFGGLGAQAR</sequence>
<feature type="binding site" evidence="2">
    <location>
        <begin position="210"/>
        <end position="212"/>
    </location>
    <ligand>
        <name>substrate</name>
    </ligand>
</feature>
<dbReference type="Pfam" id="PF01255">
    <property type="entry name" value="Prenyltransf"/>
    <property type="match status" value="1"/>
</dbReference>
<dbReference type="RefSeq" id="WP_238237276.1">
    <property type="nucleotide sequence ID" value="NZ_BPQQ01000045.1"/>
</dbReference>
<comment type="subunit">
    <text evidence="2">Homodimer.</text>
</comment>
<feature type="binding site" evidence="2">
    <location>
        <position position="53"/>
    </location>
    <ligand>
        <name>substrate</name>
    </ligand>
</feature>
<gene>
    <name evidence="3" type="primary">uppS</name>
    <name evidence="3" type="ORF">GMJLKIPL_3928</name>
</gene>
<accession>A0ABQ4SHF6</accession>
<feature type="binding site" evidence="2">
    <location>
        <position position="36"/>
    </location>
    <ligand>
        <name>Mg(2+)</name>
        <dbReference type="ChEBI" id="CHEBI:18420"/>
    </ligand>
</feature>
<feature type="active site" evidence="2">
    <location>
        <position position="36"/>
    </location>
</feature>
<evidence type="ECO:0000256" key="1">
    <source>
        <dbReference type="ARBA" id="ARBA00022679"/>
    </source>
</evidence>
<dbReference type="NCBIfam" id="NF011408">
    <property type="entry name" value="PRK14834.1"/>
    <property type="match status" value="1"/>
</dbReference>
<dbReference type="EC" id="2.5.1.-" evidence="2"/>
<organism evidence="3 4">
    <name type="scientific">Methylobacterium isbiliense</name>
    <dbReference type="NCBI Taxonomy" id="315478"/>
    <lineage>
        <taxon>Bacteria</taxon>
        <taxon>Pseudomonadati</taxon>
        <taxon>Pseudomonadota</taxon>
        <taxon>Alphaproteobacteria</taxon>
        <taxon>Hyphomicrobiales</taxon>
        <taxon>Methylobacteriaceae</taxon>
        <taxon>Methylobacterium</taxon>
    </lineage>
</organism>
<dbReference type="PROSITE" id="PS01066">
    <property type="entry name" value="UPP_SYNTHASE"/>
    <property type="match status" value="1"/>
</dbReference>
<feature type="binding site" evidence="2">
    <location>
        <position position="85"/>
    </location>
    <ligand>
        <name>substrate</name>
    </ligand>
</feature>
<keyword evidence="2" id="KW-0479">Metal-binding</keyword>
<dbReference type="InterPro" id="IPR018520">
    <property type="entry name" value="UPP_synth-like_CS"/>
</dbReference>
<comment type="function">
    <text evidence="2">Catalyzes the condensation of isopentenyl diphosphate (IPP) with allylic pyrophosphates generating different type of terpenoids.</text>
</comment>
<feature type="binding site" evidence="2">
    <location>
        <position position="223"/>
    </location>
    <ligand>
        <name>Mg(2+)</name>
        <dbReference type="ChEBI" id="CHEBI:18420"/>
    </ligand>
</feature>
<dbReference type="Gene3D" id="3.40.1180.10">
    <property type="entry name" value="Decaprenyl diphosphate synthase-like"/>
    <property type="match status" value="1"/>
</dbReference>
<proteinExistence type="inferred from homology"/>
<keyword evidence="1 2" id="KW-0808">Transferase</keyword>
<dbReference type="HAMAP" id="MF_01139">
    <property type="entry name" value="ISPT"/>
    <property type="match status" value="1"/>
</dbReference>
<dbReference type="SUPFAM" id="SSF64005">
    <property type="entry name" value="Undecaprenyl diphosphate synthase"/>
    <property type="match status" value="1"/>
</dbReference>
<feature type="binding site" evidence="2">
    <location>
        <position position="49"/>
    </location>
    <ligand>
        <name>substrate</name>
    </ligand>
</feature>
<keyword evidence="4" id="KW-1185">Reference proteome</keyword>
<reference evidence="3" key="2">
    <citation type="submission" date="2021-08" db="EMBL/GenBank/DDBJ databases">
        <authorList>
            <person name="Tani A."/>
            <person name="Ola A."/>
            <person name="Ogura Y."/>
            <person name="Katsura K."/>
            <person name="Hayashi T."/>
        </authorList>
    </citation>
    <scope>NUCLEOTIDE SEQUENCE</scope>
    <source>
        <strain evidence="3">DSM 17168</strain>
    </source>
</reference>
<protein>
    <recommendedName>
        <fullName evidence="2">Isoprenyl transferase</fullName>
        <ecNumber evidence="2">2.5.1.-</ecNumber>
    </recommendedName>
</protein>
<feature type="binding site" evidence="2">
    <location>
        <position position="41"/>
    </location>
    <ligand>
        <name>substrate</name>
    </ligand>
</feature>
<dbReference type="NCBIfam" id="TIGR00055">
    <property type="entry name" value="uppS"/>
    <property type="match status" value="1"/>
</dbReference>
<feature type="binding site" evidence="2">
    <location>
        <position position="87"/>
    </location>
    <ligand>
        <name>substrate</name>
    </ligand>
</feature>
<name>A0ABQ4SHF6_9HYPH</name>
<feature type="binding site" evidence="2">
    <location>
        <begin position="37"/>
        <end position="40"/>
    </location>
    <ligand>
        <name>substrate</name>
    </ligand>
</feature>
<comment type="caution">
    <text evidence="3">The sequence shown here is derived from an EMBL/GenBank/DDBJ whole genome shotgun (WGS) entry which is preliminary data.</text>
</comment>
<feature type="active site" description="Proton acceptor" evidence="2">
    <location>
        <position position="84"/>
    </location>
</feature>
<comment type="cofactor">
    <cofactor evidence="2">
        <name>Mg(2+)</name>
        <dbReference type="ChEBI" id="CHEBI:18420"/>
    </cofactor>
    <text evidence="2">Binds 2 magnesium ions per subunit.</text>
</comment>
<feature type="binding site" evidence="2">
    <location>
        <begin position="81"/>
        <end position="83"/>
    </location>
    <ligand>
        <name>substrate</name>
    </ligand>
</feature>
<dbReference type="CDD" id="cd00475">
    <property type="entry name" value="Cis_IPPS"/>
    <property type="match status" value="1"/>
</dbReference>
<dbReference type="InterPro" id="IPR001441">
    <property type="entry name" value="UPP_synth-like"/>
</dbReference>
<evidence type="ECO:0000256" key="2">
    <source>
        <dbReference type="HAMAP-Rule" id="MF_01139"/>
    </source>
</evidence>
<dbReference type="Proteomes" id="UP001055153">
    <property type="component" value="Unassembled WGS sequence"/>
</dbReference>
<keyword evidence="2" id="KW-0460">Magnesium</keyword>
<evidence type="ECO:0000313" key="4">
    <source>
        <dbReference type="Proteomes" id="UP001055153"/>
    </source>
</evidence>
<dbReference type="EMBL" id="BPQQ01000045">
    <property type="protein sequence ID" value="GJE01984.1"/>
    <property type="molecule type" value="Genomic_DNA"/>
</dbReference>
<reference evidence="3" key="1">
    <citation type="journal article" date="2021" name="Front. Microbiol.">
        <title>Comprehensive Comparative Genomics and Phenotyping of Methylobacterium Species.</title>
        <authorList>
            <person name="Alessa O."/>
            <person name="Ogura Y."/>
            <person name="Fujitani Y."/>
            <person name="Takami H."/>
            <person name="Hayashi T."/>
            <person name="Sahin N."/>
            <person name="Tani A."/>
        </authorList>
    </citation>
    <scope>NUCLEOTIDE SEQUENCE</scope>
    <source>
        <strain evidence="3">DSM 17168</strain>
    </source>
</reference>
<evidence type="ECO:0000313" key="3">
    <source>
        <dbReference type="EMBL" id="GJE01984.1"/>
    </source>
</evidence>
<comment type="similarity">
    <text evidence="2">Belongs to the UPP synthase family.</text>
</comment>
<dbReference type="InterPro" id="IPR036424">
    <property type="entry name" value="UPP_synth-like_sf"/>
</dbReference>